<feature type="region of interest" description="Disordered" evidence="1">
    <location>
        <begin position="62"/>
        <end position="116"/>
    </location>
</feature>
<gene>
    <name evidence="2" type="ORF">SO802_003382</name>
</gene>
<evidence type="ECO:0000313" key="2">
    <source>
        <dbReference type="EMBL" id="KAL0016313.1"/>
    </source>
</evidence>
<evidence type="ECO:0000313" key="3">
    <source>
        <dbReference type="Proteomes" id="UP001459277"/>
    </source>
</evidence>
<dbReference type="AlphaFoldDB" id="A0AAW2E3T2"/>
<keyword evidence="3" id="KW-1185">Reference proteome</keyword>
<dbReference type="EMBL" id="JAZDWU010000001">
    <property type="protein sequence ID" value="KAL0016313.1"/>
    <property type="molecule type" value="Genomic_DNA"/>
</dbReference>
<name>A0AAW2E3T2_9ROSI</name>
<accession>A0AAW2E3T2</accession>
<feature type="compositionally biased region" description="Basic and acidic residues" evidence="1">
    <location>
        <begin position="62"/>
        <end position="97"/>
    </location>
</feature>
<dbReference type="Proteomes" id="UP001459277">
    <property type="component" value="Unassembled WGS sequence"/>
</dbReference>
<feature type="compositionally biased region" description="Basic and acidic residues" evidence="1">
    <location>
        <begin position="105"/>
        <end position="116"/>
    </location>
</feature>
<proteinExistence type="predicted"/>
<sequence length="116" mass="12748">MASYERGVQETETRLAEEVAGVCSDYCAETWVEALNRAGVPVDFELRKVENVFFLEHIRSGKDKEVQPSVKTKDSEDTLTIKDVVSKAKDAKPKSKAGDSQSKAVDPKKDLSSAKA</sequence>
<evidence type="ECO:0000256" key="1">
    <source>
        <dbReference type="SAM" id="MobiDB-lite"/>
    </source>
</evidence>
<protein>
    <submittedName>
        <fullName evidence="2">Uncharacterized protein</fullName>
    </submittedName>
</protein>
<organism evidence="2 3">
    <name type="scientific">Lithocarpus litseifolius</name>
    <dbReference type="NCBI Taxonomy" id="425828"/>
    <lineage>
        <taxon>Eukaryota</taxon>
        <taxon>Viridiplantae</taxon>
        <taxon>Streptophyta</taxon>
        <taxon>Embryophyta</taxon>
        <taxon>Tracheophyta</taxon>
        <taxon>Spermatophyta</taxon>
        <taxon>Magnoliopsida</taxon>
        <taxon>eudicotyledons</taxon>
        <taxon>Gunneridae</taxon>
        <taxon>Pentapetalae</taxon>
        <taxon>rosids</taxon>
        <taxon>fabids</taxon>
        <taxon>Fagales</taxon>
        <taxon>Fagaceae</taxon>
        <taxon>Lithocarpus</taxon>
    </lineage>
</organism>
<comment type="caution">
    <text evidence="2">The sequence shown here is derived from an EMBL/GenBank/DDBJ whole genome shotgun (WGS) entry which is preliminary data.</text>
</comment>
<reference evidence="2 3" key="1">
    <citation type="submission" date="2024-01" db="EMBL/GenBank/DDBJ databases">
        <title>A telomere-to-telomere, gap-free genome of sweet tea (Lithocarpus litseifolius).</title>
        <authorList>
            <person name="Zhou J."/>
        </authorList>
    </citation>
    <scope>NUCLEOTIDE SEQUENCE [LARGE SCALE GENOMIC DNA]</scope>
    <source>
        <strain evidence="2">Zhou-2022a</strain>
        <tissue evidence="2">Leaf</tissue>
    </source>
</reference>